<name>A0A2P5BEW5_PARAD</name>
<dbReference type="PANTHER" id="PTHR46250:SF15">
    <property type="entry name" value="OS01G0523800 PROTEIN"/>
    <property type="match status" value="1"/>
</dbReference>
<dbReference type="STRING" id="3476.A0A2P5BEW5"/>
<protein>
    <submittedName>
        <fullName evidence="2">Myb/SANT-like domain containing protein</fullName>
    </submittedName>
</protein>
<gene>
    <name evidence="2" type="ORF">PanWU01x14_244980</name>
</gene>
<evidence type="ECO:0000313" key="2">
    <source>
        <dbReference type="EMBL" id="PON47319.1"/>
    </source>
</evidence>
<dbReference type="OrthoDB" id="1183284at2759"/>
<dbReference type="AlphaFoldDB" id="A0A2P5BEW5"/>
<organism evidence="2 3">
    <name type="scientific">Parasponia andersonii</name>
    <name type="common">Sponia andersonii</name>
    <dbReference type="NCBI Taxonomy" id="3476"/>
    <lineage>
        <taxon>Eukaryota</taxon>
        <taxon>Viridiplantae</taxon>
        <taxon>Streptophyta</taxon>
        <taxon>Embryophyta</taxon>
        <taxon>Tracheophyta</taxon>
        <taxon>Spermatophyta</taxon>
        <taxon>Magnoliopsida</taxon>
        <taxon>eudicotyledons</taxon>
        <taxon>Gunneridae</taxon>
        <taxon>Pentapetalae</taxon>
        <taxon>rosids</taxon>
        <taxon>fabids</taxon>
        <taxon>Rosales</taxon>
        <taxon>Cannabaceae</taxon>
        <taxon>Parasponia</taxon>
    </lineage>
</organism>
<dbReference type="EMBL" id="JXTB01000296">
    <property type="protein sequence ID" value="PON47319.1"/>
    <property type="molecule type" value="Genomic_DNA"/>
</dbReference>
<evidence type="ECO:0000259" key="1">
    <source>
        <dbReference type="Pfam" id="PF12776"/>
    </source>
</evidence>
<evidence type="ECO:0000313" key="3">
    <source>
        <dbReference type="Proteomes" id="UP000237105"/>
    </source>
</evidence>
<sequence length="154" mass="17952">MDSSKARGPGQNKRFWTEEEDAKLIKSLLELHNEGTFKAEGNFKLGQLKELEKALATKLPQCDLQAKPHIESRMRTLKTHFQVICEMLTGPNCSKFGLDPDKKMVTAEKPIWDEYLQSHKDASPFKNKMFMMIYAQFLEKIVQQERMQKLLSMW</sequence>
<proteinExistence type="predicted"/>
<dbReference type="InterPro" id="IPR024752">
    <property type="entry name" value="Myb/SANT-like_dom"/>
</dbReference>
<dbReference type="Proteomes" id="UP000237105">
    <property type="component" value="Unassembled WGS sequence"/>
</dbReference>
<feature type="domain" description="Myb/SANT-like" evidence="1">
    <location>
        <begin position="16"/>
        <end position="115"/>
    </location>
</feature>
<dbReference type="Pfam" id="PF12776">
    <property type="entry name" value="Myb_DNA-bind_3"/>
    <property type="match status" value="1"/>
</dbReference>
<comment type="caution">
    <text evidence="2">The sequence shown here is derived from an EMBL/GenBank/DDBJ whole genome shotgun (WGS) entry which is preliminary data.</text>
</comment>
<keyword evidence="3" id="KW-1185">Reference proteome</keyword>
<accession>A0A2P5BEW5</accession>
<dbReference type="PANTHER" id="PTHR46250">
    <property type="entry name" value="MYB/SANT-LIKE DNA-BINDING DOMAIN PROTEIN-RELATED"/>
    <property type="match status" value="1"/>
</dbReference>
<reference evidence="3" key="1">
    <citation type="submission" date="2016-06" db="EMBL/GenBank/DDBJ databases">
        <title>Parallel loss of symbiosis genes in relatives of nitrogen-fixing non-legume Parasponia.</title>
        <authorList>
            <person name="Van Velzen R."/>
            <person name="Holmer R."/>
            <person name="Bu F."/>
            <person name="Rutten L."/>
            <person name="Van Zeijl A."/>
            <person name="Liu W."/>
            <person name="Santuari L."/>
            <person name="Cao Q."/>
            <person name="Sharma T."/>
            <person name="Shen D."/>
            <person name="Roswanjaya Y."/>
            <person name="Wardhani T."/>
            <person name="Kalhor M.S."/>
            <person name="Jansen J."/>
            <person name="Van den Hoogen J."/>
            <person name="Gungor B."/>
            <person name="Hartog M."/>
            <person name="Hontelez J."/>
            <person name="Verver J."/>
            <person name="Yang W.-C."/>
            <person name="Schijlen E."/>
            <person name="Repin R."/>
            <person name="Schilthuizen M."/>
            <person name="Schranz E."/>
            <person name="Heidstra R."/>
            <person name="Miyata K."/>
            <person name="Fedorova E."/>
            <person name="Kohlen W."/>
            <person name="Bisseling T."/>
            <person name="Smit S."/>
            <person name="Geurts R."/>
        </authorList>
    </citation>
    <scope>NUCLEOTIDE SEQUENCE [LARGE SCALE GENOMIC DNA]</scope>
    <source>
        <strain evidence="3">cv. WU1-14</strain>
    </source>
</reference>